<dbReference type="PANTHER" id="PTHR39328">
    <property type="entry name" value="BLL2871 PROTEIN"/>
    <property type="match status" value="1"/>
</dbReference>
<dbReference type="AlphaFoldDB" id="A0A3N1LJV8"/>
<keyword evidence="2" id="KW-0378">Hydrolase</keyword>
<evidence type="ECO:0000256" key="1">
    <source>
        <dbReference type="SAM" id="MobiDB-lite"/>
    </source>
</evidence>
<dbReference type="EMBL" id="RJKX01000014">
    <property type="protein sequence ID" value="ROP90706.1"/>
    <property type="molecule type" value="Genomic_DNA"/>
</dbReference>
<dbReference type="RefSeq" id="WP_123690110.1">
    <property type="nucleotide sequence ID" value="NZ_AP019700.1"/>
</dbReference>
<comment type="caution">
    <text evidence="2">The sequence shown here is derived from an EMBL/GenBank/DDBJ whole genome shotgun (WGS) entry which is preliminary data.</text>
</comment>
<dbReference type="InterPro" id="IPR029055">
    <property type="entry name" value="Ntn_hydrolases_N"/>
</dbReference>
<evidence type="ECO:0000313" key="3">
    <source>
        <dbReference type="Proteomes" id="UP000278222"/>
    </source>
</evidence>
<dbReference type="Proteomes" id="UP000278222">
    <property type="component" value="Unassembled WGS sequence"/>
</dbReference>
<name>A0A3N1LJV8_9PROT</name>
<dbReference type="SUPFAM" id="SSF56235">
    <property type="entry name" value="N-terminal nucleophile aminohydrolases (Ntn hydrolases)"/>
    <property type="match status" value="1"/>
</dbReference>
<dbReference type="OrthoDB" id="9790012at2"/>
<dbReference type="InterPro" id="IPR010430">
    <property type="entry name" value="DUF1028"/>
</dbReference>
<accession>A0A3N1LJV8</accession>
<gene>
    <name evidence="2" type="ORF">EDC65_2562</name>
</gene>
<proteinExistence type="predicted"/>
<dbReference type="GO" id="GO:0016787">
    <property type="term" value="F:hydrolase activity"/>
    <property type="evidence" value="ECO:0007669"/>
    <property type="project" value="UniProtKB-KW"/>
</dbReference>
<sequence>MTWSIVARDPKAGAFAVAVTTRAFAVGARCPFILSGIGALSTQALSNPLYGRRGLALLEAGVPAADVVRLLTDADSGRDHRQVHVVDRDGSTGQWTGPSCIPWCGHLAAENVSIAGNMLAGPEVVAETMRVYQSGRRLPLAERLLRALDAGQAAGGDKRGRQSAALLIFAGEEYAQLDLRVDDHPEPLAELRRLYQVSERRYAVMRQFTATRANPAGVTDWKVIEAAVARQEKERAKAAKPAAKPKAKAKSGGKTAGA</sequence>
<dbReference type="Pfam" id="PF06267">
    <property type="entry name" value="DUF1028"/>
    <property type="match status" value="1"/>
</dbReference>
<organism evidence="2 3">
    <name type="scientific">Stella humosa</name>
    <dbReference type="NCBI Taxonomy" id="94"/>
    <lineage>
        <taxon>Bacteria</taxon>
        <taxon>Pseudomonadati</taxon>
        <taxon>Pseudomonadota</taxon>
        <taxon>Alphaproteobacteria</taxon>
        <taxon>Rhodospirillales</taxon>
        <taxon>Stellaceae</taxon>
        <taxon>Stella</taxon>
    </lineage>
</organism>
<dbReference type="PANTHER" id="PTHR39328:SF1">
    <property type="entry name" value="BLL2871 PROTEIN"/>
    <property type="match status" value="1"/>
</dbReference>
<keyword evidence="3" id="KW-1185">Reference proteome</keyword>
<feature type="region of interest" description="Disordered" evidence="1">
    <location>
        <begin position="234"/>
        <end position="258"/>
    </location>
</feature>
<protein>
    <submittedName>
        <fullName evidence="2">Putative Ntn-hydrolase superfamily protein</fullName>
    </submittedName>
</protein>
<evidence type="ECO:0000313" key="2">
    <source>
        <dbReference type="EMBL" id="ROP90706.1"/>
    </source>
</evidence>
<dbReference type="Gene3D" id="3.60.20.10">
    <property type="entry name" value="Glutamine Phosphoribosylpyrophosphate, subunit 1, domain 1"/>
    <property type="match status" value="1"/>
</dbReference>
<reference evidence="2 3" key="1">
    <citation type="submission" date="2018-11" db="EMBL/GenBank/DDBJ databases">
        <title>Genomic Encyclopedia of Type Strains, Phase IV (KMG-IV): sequencing the most valuable type-strain genomes for metagenomic binning, comparative biology and taxonomic classification.</title>
        <authorList>
            <person name="Goeker M."/>
        </authorList>
    </citation>
    <scope>NUCLEOTIDE SEQUENCE [LARGE SCALE GENOMIC DNA]</scope>
    <source>
        <strain evidence="2 3">DSM 5900</strain>
    </source>
</reference>